<evidence type="ECO:0000256" key="1">
    <source>
        <dbReference type="ARBA" id="ARBA00004162"/>
    </source>
</evidence>
<evidence type="ECO:0000256" key="3">
    <source>
        <dbReference type="ARBA" id="ARBA00022475"/>
    </source>
</evidence>
<evidence type="ECO:0000256" key="16">
    <source>
        <dbReference type="ARBA" id="ARBA00023170"/>
    </source>
</evidence>
<dbReference type="EC" id="2.7.11.1" evidence="2"/>
<evidence type="ECO:0000256" key="9">
    <source>
        <dbReference type="ARBA" id="ARBA00022729"/>
    </source>
</evidence>
<dbReference type="SMART" id="SM00220">
    <property type="entry name" value="S_TKc"/>
    <property type="match status" value="1"/>
</dbReference>
<evidence type="ECO:0000256" key="5">
    <source>
        <dbReference type="ARBA" id="ARBA00022553"/>
    </source>
</evidence>
<reference evidence="21 22" key="1">
    <citation type="submission" date="2024-01" db="EMBL/GenBank/DDBJ databases">
        <title>The complete chloroplast genome sequence of Lithospermum erythrorhizon: insights into the phylogenetic relationship among Boraginaceae species and the maternal lineages of purple gromwells.</title>
        <authorList>
            <person name="Okada T."/>
            <person name="Watanabe K."/>
        </authorList>
    </citation>
    <scope>NUCLEOTIDE SEQUENCE [LARGE SCALE GENOMIC DNA]</scope>
</reference>
<evidence type="ECO:0000313" key="21">
    <source>
        <dbReference type="EMBL" id="GAA0171247.1"/>
    </source>
</evidence>
<dbReference type="Gene3D" id="3.80.10.10">
    <property type="entry name" value="Ribonuclease Inhibitor"/>
    <property type="match status" value="1"/>
</dbReference>
<dbReference type="PRINTS" id="PR00019">
    <property type="entry name" value="LEURICHRPT"/>
</dbReference>
<evidence type="ECO:0000256" key="10">
    <source>
        <dbReference type="ARBA" id="ARBA00022737"/>
    </source>
</evidence>
<dbReference type="PANTHER" id="PTHR48055">
    <property type="entry name" value="LEUCINE-RICH REPEAT RECEPTOR PROTEIN KINASE EMS1"/>
    <property type="match status" value="1"/>
</dbReference>
<keyword evidence="9" id="KW-0732">Signal</keyword>
<sequence length="317" mass="34974">MNGLETLDLSSNELSGEIPVGLKKLKALKHLNISFNNLEGKIPSFPNSKEVELQGNPKLFLDLEYRNTPNGSRKWIIVMLKEIVRHRNIVKLITACSSLDFRNNEFLVLDRLDAMIDVASALVYLHHEGEIPVVHCDIKPWNVLFDSDMTAKVGDFGISRLLIERIGNEASISSTHALKGSIGYIPPEYGLGQKPSTAGDVYSYGIMLLEVFTGRSPTNESFEGLSGLKNLVQMAFPANIERVLDHALLLPVPENDVGDDNRLYNINMMNVCLTSIIGIGLTCVADSPDERISIKGALNSLKNIKSTLLKPISSQVF</sequence>
<keyword evidence="14" id="KW-1133">Transmembrane helix</keyword>
<dbReference type="AlphaFoldDB" id="A0AAV3R493"/>
<keyword evidence="10" id="KW-0677">Repeat</keyword>
<keyword evidence="3" id="KW-1003">Cell membrane</keyword>
<evidence type="ECO:0000256" key="2">
    <source>
        <dbReference type="ARBA" id="ARBA00012513"/>
    </source>
</evidence>
<gene>
    <name evidence="21" type="ORF">LIER_25329</name>
</gene>
<name>A0AAV3R493_LITER</name>
<feature type="domain" description="Protein kinase" evidence="20">
    <location>
        <begin position="1"/>
        <end position="309"/>
    </location>
</feature>
<evidence type="ECO:0000256" key="13">
    <source>
        <dbReference type="ARBA" id="ARBA00022840"/>
    </source>
</evidence>
<dbReference type="InterPro" id="IPR000719">
    <property type="entry name" value="Prot_kinase_dom"/>
</dbReference>
<dbReference type="InterPro" id="IPR032675">
    <property type="entry name" value="LRR_dom_sf"/>
</dbReference>
<evidence type="ECO:0000256" key="19">
    <source>
        <dbReference type="ARBA" id="ARBA00048679"/>
    </source>
</evidence>
<evidence type="ECO:0000256" key="12">
    <source>
        <dbReference type="ARBA" id="ARBA00022777"/>
    </source>
</evidence>
<evidence type="ECO:0000256" key="6">
    <source>
        <dbReference type="ARBA" id="ARBA00022614"/>
    </source>
</evidence>
<evidence type="ECO:0000256" key="7">
    <source>
        <dbReference type="ARBA" id="ARBA00022679"/>
    </source>
</evidence>
<dbReference type="InterPro" id="IPR025875">
    <property type="entry name" value="Leu-rich_rpt_4"/>
</dbReference>
<dbReference type="GO" id="GO:0005886">
    <property type="term" value="C:plasma membrane"/>
    <property type="evidence" value="ECO:0007669"/>
    <property type="project" value="UniProtKB-SubCell"/>
</dbReference>
<evidence type="ECO:0000256" key="11">
    <source>
        <dbReference type="ARBA" id="ARBA00022741"/>
    </source>
</evidence>
<keyword evidence="13" id="KW-0067">ATP-binding</keyword>
<dbReference type="Pfam" id="PF12799">
    <property type="entry name" value="LRR_4"/>
    <property type="match status" value="1"/>
</dbReference>
<dbReference type="GO" id="GO:0004674">
    <property type="term" value="F:protein serine/threonine kinase activity"/>
    <property type="evidence" value="ECO:0007669"/>
    <property type="project" value="UniProtKB-KW"/>
</dbReference>
<dbReference type="GO" id="GO:0005524">
    <property type="term" value="F:ATP binding"/>
    <property type="evidence" value="ECO:0007669"/>
    <property type="project" value="UniProtKB-KW"/>
</dbReference>
<evidence type="ECO:0000259" key="20">
    <source>
        <dbReference type="PROSITE" id="PS50011"/>
    </source>
</evidence>
<keyword evidence="16" id="KW-0675">Receptor</keyword>
<comment type="caution">
    <text evidence="21">The sequence shown here is derived from an EMBL/GenBank/DDBJ whole genome shotgun (WGS) entry which is preliminary data.</text>
</comment>
<dbReference type="InterPro" id="IPR051564">
    <property type="entry name" value="LRR_receptor-like_kinase"/>
</dbReference>
<comment type="catalytic activity">
    <reaction evidence="18">
        <text>L-threonyl-[protein] + ATP = O-phospho-L-threonyl-[protein] + ADP + H(+)</text>
        <dbReference type="Rhea" id="RHEA:46608"/>
        <dbReference type="Rhea" id="RHEA-COMP:11060"/>
        <dbReference type="Rhea" id="RHEA-COMP:11605"/>
        <dbReference type="ChEBI" id="CHEBI:15378"/>
        <dbReference type="ChEBI" id="CHEBI:30013"/>
        <dbReference type="ChEBI" id="CHEBI:30616"/>
        <dbReference type="ChEBI" id="CHEBI:61977"/>
        <dbReference type="ChEBI" id="CHEBI:456216"/>
        <dbReference type="EC" id="2.7.11.1"/>
    </reaction>
</comment>
<protein>
    <recommendedName>
        <fullName evidence="2">non-specific serine/threonine protein kinase</fullName>
        <ecNumber evidence="2">2.7.11.1</ecNumber>
    </recommendedName>
</protein>
<keyword evidence="6" id="KW-0433">Leucine-rich repeat</keyword>
<dbReference type="PROSITE" id="PS00108">
    <property type="entry name" value="PROTEIN_KINASE_ST"/>
    <property type="match status" value="1"/>
</dbReference>
<dbReference type="PANTHER" id="PTHR48055:SF62">
    <property type="entry name" value="PROTEIN KINASE DOMAIN-CONTAINING PROTEIN"/>
    <property type="match status" value="1"/>
</dbReference>
<accession>A0AAV3R493</accession>
<dbReference type="Pfam" id="PF00069">
    <property type="entry name" value="Pkinase"/>
    <property type="match status" value="1"/>
</dbReference>
<dbReference type="SUPFAM" id="SSF56112">
    <property type="entry name" value="Protein kinase-like (PK-like)"/>
    <property type="match status" value="1"/>
</dbReference>
<keyword evidence="4" id="KW-0723">Serine/threonine-protein kinase</keyword>
<evidence type="ECO:0000256" key="15">
    <source>
        <dbReference type="ARBA" id="ARBA00023136"/>
    </source>
</evidence>
<keyword evidence="15" id="KW-0472">Membrane</keyword>
<evidence type="ECO:0000256" key="17">
    <source>
        <dbReference type="ARBA" id="ARBA00023180"/>
    </source>
</evidence>
<keyword evidence="5" id="KW-0597">Phosphoprotein</keyword>
<dbReference type="EMBL" id="BAABME010007594">
    <property type="protein sequence ID" value="GAA0171247.1"/>
    <property type="molecule type" value="Genomic_DNA"/>
</dbReference>
<dbReference type="Proteomes" id="UP001454036">
    <property type="component" value="Unassembled WGS sequence"/>
</dbReference>
<evidence type="ECO:0000256" key="14">
    <source>
        <dbReference type="ARBA" id="ARBA00022989"/>
    </source>
</evidence>
<evidence type="ECO:0000313" key="22">
    <source>
        <dbReference type="Proteomes" id="UP001454036"/>
    </source>
</evidence>
<evidence type="ECO:0000256" key="4">
    <source>
        <dbReference type="ARBA" id="ARBA00022527"/>
    </source>
</evidence>
<dbReference type="PROSITE" id="PS50011">
    <property type="entry name" value="PROTEIN_KINASE_DOM"/>
    <property type="match status" value="1"/>
</dbReference>
<keyword evidence="11" id="KW-0547">Nucleotide-binding</keyword>
<proteinExistence type="predicted"/>
<evidence type="ECO:0000256" key="8">
    <source>
        <dbReference type="ARBA" id="ARBA00022692"/>
    </source>
</evidence>
<dbReference type="FunFam" id="1.10.510.10:FF:000358">
    <property type="entry name" value="Putative leucine-rich repeat receptor-like serine/threonine-protein kinase"/>
    <property type="match status" value="1"/>
</dbReference>
<evidence type="ECO:0000256" key="18">
    <source>
        <dbReference type="ARBA" id="ARBA00047899"/>
    </source>
</evidence>
<dbReference type="Gene3D" id="1.10.510.10">
    <property type="entry name" value="Transferase(Phosphotransferase) domain 1"/>
    <property type="match status" value="1"/>
</dbReference>
<keyword evidence="22" id="KW-1185">Reference proteome</keyword>
<dbReference type="SUPFAM" id="SSF52058">
    <property type="entry name" value="L domain-like"/>
    <property type="match status" value="1"/>
</dbReference>
<keyword evidence="8" id="KW-0812">Transmembrane</keyword>
<keyword evidence="12" id="KW-0418">Kinase</keyword>
<comment type="subcellular location">
    <subcellularLocation>
        <location evidence="1">Cell membrane</location>
        <topology evidence="1">Single-pass membrane protein</topology>
    </subcellularLocation>
</comment>
<comment type="catalytic activity">
    <reaction evidence="19">
        <text>L-seryl-[protein] + ATP = O-phospho-L-seryl-[protein] + ADP + H(+)</text>
        <dbReference type="Rhea" id="RHEA:17989"/>
        <dbReference type="Rhea" id="RHEA-COMP:9863"/>
        <dbReference type="Rhea" id="RHEA-COMP:11604"/>
        <dbReference type="ChEBI" id="CHEBI:15378"/>
        <dbReference type="ChEBI" id="CHEBI:29999"/>
        <dbReference type="ChEBI" id="CHEBI:30616"/>
        <dbReference type="ChEBI" id="CHEBI:83421"/>
        <dbReference type="ChEBI" id="CHEBI:456216"/>
        <dbReference type="EC" id="2.7.11.1"/>
    </reaction>
</comment>
<dbReference type="InterPro" id="IPR008271">
    <property type="entry name" value="Ser/Thr_kinase_AS"/>
</dbReference>
<keyword evidence="17" id="KW-0325">Glycoprotein</keyword>
<organism evidence="21 22">
    <name type="scientific">Lithospermum erythrorhizon</name>
    <name type="common">Purple gromwell</name>
    <name type="synonym">Lithospermum officinale var. erythrorhizon</name>
    <dbReference type="NCBI Taxonomy" id="34254"/>
    <lineage>
        <taxon>Eukaryota</taxon>
        <taxon>Viridiplantae</taxon>
        <taxon>Streptophyta</taxon>
        <taxon>Embryophyta</taxon>
        <taxon>Tracheophyta</taxon>
        <taxon>Spermatophyta</taxon>
        <taxon>Magnoliopsida</taxon>
        <taxon>eudicotyledons</taxon>
        <taxon>Gunneridae</taxon>
        <taxon>Pentapetalae</taxon>
        <taxon>asterids</taxon>
        <taxon>lamiids</taxon>
        <taxon>Boraginales</taxon>
        <taxon>Boraginaceae</taxon>
        <taxon>Boraginoideae</taxon>
        <taxon>Lithospermeae</taxon>
        <taxon>Lithospermum</taxon>
    </lineage>
</organism>
<keyword evidence="7" id="KW-0808">Transferase</keyword>
<dbReference type="InterPro" id="IPR011009">
    <property type="entry name" value="Kinase-like_dom_sf"/>
</dbReference>